<feature type="region of interest" description="Disordered" evidence="1">
    <location>
        <begin position="383"/>
        <end position="491"/>
    </location>
</feature>
<dbReference type="Proteomes" id="UP000283509">
    <property type="component" value="Unassembled WGS sequence"/>
</dbReference>
<feature type="compositionally biased region" description="Basic and acidic residues" evidence="1">
    <location>
        <begin position="129"/>
        <end position="138"/>
    </location>
</feature>
<comment type="caution">
    <text evidence="2">The sequence shown here is derived from an EMBL/GenBank/DDBJ whole genome shotgun (WGS) entry which is preliminary data.</text>
</comment>
<evidence type="ECO:0000313" key="3">
    <source>
        <dbReference type="Proteomes" id="UP000283509"/>
    </source>
</evidence>
<dbReference type="EMBL" id="QCYY01000971">
    <property type="protein sequence ID" value="ROT81445.1"/>
    <property type="molecule type" value="Genomic_DNA"/>
</dbReference>
<protein>
    <submittedName>
        <fullName evidence="2">Protein grainyhead</fullName>
    </submittedName>
</protein>
<evidence type="ECO:0000313" key="2">
    <source>
        <dbReference type="EMBL" id="ROT81445.1"/>
    </source>
</evidence>
<accession>A0A3R7MGX4</accession>
<name>A0A3R7MGX4_PENVA</name>
<evidence type="ECO:0000256" key="1">
    <source>
        <dbReference type="SAM" id="MobiDB-lite"/>
    </source>
</evidence>
<proteinExistence type="predicted"/>
<feature type="region of interest" description="Disordered" evidence="1">
    <location>
        <begin position="129"/>
        <end position="176"/>
    </location>
</feature>
<keyword evidence="3" id="KW-1185">Reference proteome</keyword>
<dbReference type="OrthoDB" id="7680836at2759"/>
<dbReference type="AlphaFoldDB" id="A0A3R7MGX4"/>
<sequence>MRDSYVNTPSTGLPPTRWLERSCWVALDGRVDMWVGAMNELSDEGGETSWRQYCEHPLTAATTAMLNIHGAEEQQHVTLLDYYKPDGSGVGSPVVGGALDCKMTNGVSEGVVGAVPVEGLLFVGGTESVKREPEDLTRRTNSPADRGVLCDRRRSLLPPPPPDGDSPPALDVPPALKDDLDHHVIKEELEHSSLKVESGDRPRANHTLVIQAPQDSADKMSAGTGSYIGGFSAASPQSYEHVSPYLSPSPQPYTTSTSPVVRGSSAVHTVSDNYYRDYYSPIETQYSVRQEYSPADTGFADRYPRPAYKANGVSNTLTVDLPSPADSGISADAVTPGISQPSLSPRARPRPPTPPSLRSPRLALEQPFLCLSLLRVKLQEVRVPRETHAKSPSWTPGGTVTWHLDSRATGLPFRVPSPLPGPRRKGSEGSQGQPPTVRSADALRSPSSRPFIGAQSSRRGPPRRCREQEGSPLMNSMTRHNHGGEKYEATRPFPSACRSPWRNRQQHWLHGWCSYEGVNDLTPSHEAGAADVSGIYSHCSWLSDLCLV</sequence>
<reference evidence="2 3" key="1">
    <citation type="submission" date="2018-04" db="EMBL/GenBank/DDBJ databases">
        <authorList>
            <person name="Zhang X."/>
            <person name="Yuan J."/>
            <person name="Li F."/>
            <person name="Xiang J."/>
        </authorList>
    </citation>
    <scope>NUCLEOTIDE SEQUENCE [LARGE SCALE GENOMIC DNA]</scope>
    <source>
        <tissue evidence="2">Muscle</tissue>
    </source>
</reference>
<feature type="region of interest" description="Disordered" evidence="1">
    <location>
        <begin position="319"/>
        <end position="361"/>
    </location>
</feature>
<organism evidence="2 3">
    <name type="scientific">Penaeus vannamei</name>
    <name type="common">Whiteleg shrimp</name>
    <name type="synonym">Litopenaeus vannamei</name>
    <dbReference type="NCBI Taxonomy" id="6689"/>
    <lineage>
        <taxon>Eukaryota</taxon>
        <taxon>Metazoa</taxon>
        <taxon>Ecdysozoa</taxon>
        <taxon>Arthropoda</taxon>
        <taxon>Crustacea</taxon>
        <taxon>Multicrustacea</taxon>
        <taxon>Malacostraca</taxon>
        <taxon>Eumalacostraca</taxon>
        <taxon>Eucarida</taxon>
        <taxon>Decapoda</taxon>
        <taxon>Dendrobranchiata</taxon>
        <taxon>Penaeoidea</taxon>
        <taxon>Penaeidae</taxon>
        <taxon>Penaeus</taxon>
    </lineage>
</organism>
<reference evidence="2 3" key="2">
    <citation type="submission" date="2019-01" db="EMBL/GenBank/DDBJ databases">
        <title>The decoding of complex shrimp genome reveals the adaptation for benthos swimmer, frequently molting mechanism and breeding impact on genome.</title>
        <authorList>
            <person name="Sun Y."/>
            <person name="Gao Y."/>
            <person name="Yu Y."/>
        </authorList>
    </citation>
    <scope>NUCLEOTIDE SEQUENCE [LARGE SCALE GENOMIC DNA]</scope>
    <source>
        <tissue evidence="2">Muscle</tissue>
    </source>
</reference>
<dbReference type="STRING" id="6689.A0A3R7MGX4"/>
<gene>
    <name evidence="2" type="ORF">C7M84_025398</name>
</gene>